<name>A0A5B7G4Y1_PORTR</name>
<evidence type="ECO:0000313" key="3">
    <source>
        <dbReference type="Proteomes" id="UP000324222"/>
    </source>
</evidence>
<comment type="caution">
    <text evidence="2">The sequence shown here is derived from an EMBL/GenBank/DDBJ whole genome shotgun (WGS) entry which is preliminary data.</text>
</comment>
<evidence type="ECO:0000313" key="2">
    <source>
        <dbReference type="EMBL" id="MPC52465.1"/>
    </source>
</evidence>
<dbReference type="AlphaFoldDB" id="A0A5B7G4Y1"/>
<sequence length="148" mass="16808">MITNVDEDQGDEQDDDENVWVDVEDNSCHLCDIKDSAASTSDNDQSQPMAETPAVEEGWIKQWKERLNTKFSSRPTQSKIIILTSYRTSHHPSRQIQCQERRQSRKTQCITSYLQSSLNSPAGHRASKHNLTNQPSLPNNTLRVADPV</sequence>
<proteinExistence type="predicted"/>
<organism evidence="2 3">
    <name type="scientific">Portunus trituberculatus</name>
    <name type="common">Swimming crab</name>
    <name type="synonym">Neptunus trituberculatus</name>
    <dbReference type="NCBI Taxonomy" id="210409"/>
    <lineage>
        <taxon>Eukaryota</taxon>
        <taxon>Metazoa</taxon>
        <taxon>Ecdysozoa</taxon>
        <taxon>Arthropoda</taxon>
        <taxon>Crustacea</taxon>
        <taxon>Multicrustacea</taxon>
        <taxon>Malacostraca</taxon>
        <taxon>Eumalacostraca</taxon>
        <taxon>Eucarida</taxon>
        <taxon>Decapoda</taxon>
        <taxon>Pleocyemata</taxon>
        <taxon>Brachyura</taxon>
        <taxon>Eubrachyura</taxon>
        <taxon>Portunoidea</taxon>
        <taxon>Portunidae</taxon>
        <taxon>Portuninae</taxon>
        <taxon>Portunus</taxon>
    </lineage>
</organism>
<evidence type="ECO:0000256" key="1">
    <source>
        <dbReference type="SAM" id="MobiDB-lite"/>
    </source>
</evidence>
<dbReference type="EMBL" id="VSRR010010902">
    <property type="protein sequence ID" value="MPC52465.1"/>
    <property type="molecule type" value="Genomic_DNA"/>
</dbReference>
<accession>A0A5B7G4Y1</accession>
<reference evidence="2 3" key="1">
    <citation type="submission" date="2019-05" db="EMBL/GenBank/DDBJ databases">
        <title>Another draft genome of Portunus trituberculatus and its Hox gene families provides insights of decapod evolution.</title>
        <authorList>
            <person name="Jeong J.-H."/>
            <person name="Song I."/>
            <person name="Kim S."/>
            <person name="Choi T."/>
            <person name="Kim D."/>
            <person name="Ryu S."/>
            <person name="Kim W."/>
        </authorList>
    </citation>
    <scope>NUCLEOTIDE SEQUENCE [LARGE SCALE GENOMIC DNA]</scope>
    <source>
        <tissue evidence="2">Muscle</tissue>
    </source>
</reference>
<feature type="compositionally biased region" description="Polar residues" evidence="1">
    <location>
        <begin position="129"/>
        <end position="142"/>
    </location>
</feature>
<feature type="region of interest" description="Disordered" evidence="1">
    <location>
        <begin position="34"/>
        <end position="56"/>
    </location>
</feature>
<dbReference type="Proteomes" id="UP000324222">
    <property type="component" value="Unassembled WGS sequence"/>
</dbReference>
<keyword evidence="3" id="KW-1185">Reference proteome</keyword>
<feature type="compositionally biased region" description="Polar residues" evidence="1">
    <location>
        <begin position="37"/>
        <end position="49"/>
    </location>
</feature>
<protein>
    <submittedName>
        <fullName evidence="2">Uncharacterized protein</fullName>
    </submittedName>
</protein>
<gene>
    <name evidence="2" type="ORF">E2C01_046335</name>
</gene>
<feature type="region of interest" description="Disordered" evidence="1">
    <location>
        <begin position="119"/>
        <end position="148"/>
    </location>
</feature>